<gene>
    <name evidence="1" type="ORF">VP01_449g3</name>
</gene>
<evidence type="ECO:0000313" key="1">
    <source>
        <dbReference type="EMBL" id="KNZ50307.1"/>
    </source>
</evidence>
<sequence length="88" mass="9947">MPEFNIGYALKLSVSVAEATLHYSGPCLGICMSIPTCGDLIANKFKLLRFFWSTYFSQSFFPHFCLPNGNPLIFKPGDNLWHLPEKCN</sequence>
<keyword evidence="2" id="KW-1185">Reference proteome</keyword>
<dbReference type="EMBL" id="LAVV01009612">
    <property type="protein sequence ID" value="KNZ50307.1"/>
    <property type="molecule type" value="Genomic_DNA"/>
</dbReference>
<dbReference type="AlphaFoldDB" id="A0A0L6UPY8"/>
<comment type="caution">
    <text evidence="1">The sequence shown here is derived from an EMBL/GenBank/DDBJ whole genome shotgun (WGS) entry which is preliminary data.</text>
</comment>
<accession>A0A0L6UPY8</accession>
<evidence type="ECO:0000313" key="2">
    <source>
        <dbReference type="Proteomes" id="UP000037035"/>
    </source>
</evidence>
<name>A0A0L6UPY8_9BASI</name>
<reference evidence="1 2" key="1">
    <citation type="submission" date="2015-08" db="EMBL/GenBank/DDBJ databases">
        <title>Next Generation Sequencing and Analysis of the Genome of Puccinia sorghi L Schw, the Causal Agent of Maize Common Rust.</title>
        <authorList>
            <person name="Rochi L."/>
            <person name="Burguener G."/>
            <person name="Darino M."/>
            <person name="Turjanski A."/>
            <person name="Kreff E."/>
            <person name="Dieguez M.J."/>
            <person name="Sacco F."/>
        </authorList>
    </citation>
    <scope>NUCLEOTIDE SEQUENCE [LARGE SCALE GENOMIC DNA]</scope>
    <source>
        <strain evidence="1 2">RO10H11247</strain>
    </source>
</reference>
<dbReference type="Proteomes" id="UP000037035">
    <property type="component" value="Unassembled WGS sequence"/>
</dbReference>
<proteinExistence type="predicted"/>
<dbReference type="VEuPathDB" id="FungiDB:VP01_449g3"/>
<organism evidence="1 2">
    <name type="scientific">Puccinia sorghi</name>
    <dbReference type="NCBI Taxonomy" id="27349"/>
    <lineage>
        <taxon>Eukaryota</taxon>
        <taxon>Fungi</taxon>
        <taxon>Dikarya</taxon>
        <taxon>Basidiomycota</taxon>
        <taxon>Pucciniomycotina</taxon>
        <taxon>Pucciniomycetes</taxon>
        <taxon>Pucciniales</taxon>
        <taxon>Pucciniaceae</taxon>
        <taxon>Puccinia</taxon>
    </lineage>
</organism>
<protein>
    <submittedName>
        <fullName evidence="1">Uncharacterized protein</fullName>
    </submittedName>
</protein>